<dbReference type="PANTHER" id="PTHR36932:SF1">
    <property type="entry name" value="CAPSULAR POLYSACCHARIDE BIOSYNTHESIS PROTEIN"/>
    <property type="match status" value="1"/>
</dbReference>
<dbReference type="EMBL" id="BTPE01000008">
    <property type="protein sequence ID" value="GMQ34285.1"/>
    <property type="molecule type" value="Genomic_DNA"/>
</dbReference>
<dbReference type="RefSeq" id="WP_338229109.1">
    <property type="nucleotide sequence ID" value="NZ_BTPE01000008.1"/>
</dbReference>
<dbReference type="GO" id="GO:0016874">
    <property type="term" value="F:ligase activity"/>
    <property type="evidence" value="ECO:0007669"/>
    <property type="project" value="UniProtKB-KW"/>
</dbReference>
<gene>
    <name evidence="1" type="ORF">Ataiwa_25570</name>
</gene>
<keyword evidence="1" id="KW-0436">Ligase</keyword>
<dbReference type="InterPro" id="IPR042099">
    <property type="entry name" value="ANL_N_sf"/>
</dbReference>
<evidence type="ECO:0000313" key="1">
    <source>
        <dbReference type="EMBL" id="GMQ34285.1"/>
    </source>
</evidence>
<sequence length="439" mass="50643">MFRSQIFLENFILPLTDKVNKSPFLSKLKEWRKISLYSRKELDELQRKKLQALLEHASSKAEFYRLLSISPKKDPYAWLAEFPVLPKASFREHLPLFLTIPENQNLTSIMSSGSSGPPSKVYFNKEELANNRALQVLWWEWAGYSFGNSILQTGVNMNRSKEKKIKDFLLQTHYINAMSHSDNEIEEELKRLVKEPRDHFIAYASSLFLFAKVAIEKGIEGVKFKSVISLGEKLLPNFRETIEKAFSCQVYDTYGASEGFLIASQCQKGNYHILSPHVVLEILDDHNREVKPGEMGRVVLTGLDNFTTPLIRYEVGDLAVKSVEKDCSCGLNYPLLGEIIGRQTEFILTKKGKYITVQNVVRVMKHFPEVEQFKVVQDQEDSIRIIYIKDRNAPVVRESEIQQMFEEVFQEPMTFIFESVNVLPKAKTGKFQLIERNIP</sequence>
<name>A0ABQ6Q3Z0_9BACT</name>
<evidence type="ECO:0000313" key="2">
    <source>
        <dbReference type="Proteomes" id="UP001307705"/>
    </source>
</evidence>
<dbReference type="PANTHER" id="PTHR36932">
    <property type="entry name" value="CAPSULAR POLYSACCHARIDE BIOSYNTHESIS PROTEIN"/>
    <property type="match status" value="1"/>
</dbReference>
<comment type="caution">
    <text evidence="1">The sequence shown here is derived from an EMBL/GenBank/DDBJ whole genome shotgun (WGS) entry which is preliminary data.</text>
</comment>
<dbReference type="Gene3D" id="3.40.50.12780">
    <property type="entry name" value="N-terminal domain of ligase-like"/>
    <property type="match status" value="1"/>
</dbReference>
<dbReference type="InterPro" id="IPR053158">
    <property type="entry name" value="CapK_Type1_Caps_Biosynth"/>
</dbReference>
<proteinExistence type="predicted"/>
<accession>A0ABQ6Q3Z0</accession>
<protein>
    <submittedName>
        <fullName evidence="1">Phenylacetate--CoA ligase family protein</fullName>
    </submittedName>
</protein>
<keyword evidence="2" id="KW-1185">Reference proteome</keyword>
<dbReference type="Proteomes" id="UP001307705">
    <property type="component" value="Unassembled WGS sequence"/>
</dbReference>
<organism evidence="1 2">
    <name type="scientific">Algoriphagus taiwanensis</name>
    <dbReference type="NCBI Taxonomy" id="1445656"/>
    <lineage>
        <taxon>Bacteria</taxon>
        <taxon>Pseudomonadati</taxon>
        <taxon>Bacteroidota</taxon>
        <taxon>Cytophagia</taxon>
        <taxon>Cytophagales</taxon>
        <taxon>Cyclobacteriaceae</taxon>
        <taxon>Algoriphagus</taxon>
    </lineage>
</organism>
<dbReference type="SUPFAM" id="SSF56801">
    <property type="entry name" value="Acetyl-CoA synthetase-like"/>
    <property type="match status" value="1"/>
</dbReference>
<reference evidence="1 2" key="1">
    <citation type="submission" date="2023-08" db="EMBL/GenBank/DDBJ databases">
        <title>Draft genome sequence of Algoriphagus taiwanensis.</title>
        <authorList>
            <person name="Takatani N."/>
            <person name="Hosokawa M."/>
            <person name="Sawabe T."/>
        </authorList>
    </citation>
    <scope>NUCLEOTIDE SEQUENCE [LARGE SCALE GENOMIC DNA]</scope>
    <source>
        <strain evidence="1 2">JCM 19755</strain>
    </source>
</reference>